<accession>A0A1Q2U2X5</accession>
<dbReference type="KEGG" id="vg:40075117"/>
<feature type="transmembrane region" description="Helical" evidence="2">
    <location>
        <begin position="320"/>
        <end position="340"/>
    </location>
</feature>
<protein>
    <submittedName>
        <fullName evidence="3">Phage protein</fullName>
    </submittedName>
</protein>
<keyword evidence="2" id="KW-1133">Transmembrane helix</keyword>
<keyword evidence="4" id="KW-1185">Reference proteome</keyword>
<dbReference type="OrthoDB" id="5499at10239"/>
<reference evidence="3 4" key="1">
    <citation type="submission" date="2017-01" db="EMBL/GenBank/DDBJ databases">
        <title>Complete Genome Sequence of Vibrio Parahaemolyticus Bacteriophage pTD1.</title>
        <authorList>
            <person name="Midorikawa Y."/>
            <person name="Sano M."/>
        </authorList>
    </citation>
    <scope>NUCLEOTIDE SEQUENCE [LARGE SCALE GENOMIC DNA]</scope>
    <source>
        <strain evidence="3">PTD1</strain>
    </source>
</reference>
<evidence type="ECO:0000313" key="3">
    <source>
        <dbReference type="EMBL" id="BAW98310.1"/>
    </source>
</evidence>
<dbReference type="GeneID" id="40075117"/>
<name>A0A1Q2U2X5_9CAUD</name>
<feature type="coiled-coil region" evidence="1">
    <location>
        <begin position="208"/>
        <end position="235"/>
    </location>
</feature>
<evidence type="ECO:0000256" key="1">
    <source>
        <dbReference type="SAM" id="Coils"/>
    </source>
</evidence>
<feature type="transmembrane region" description="Helical" evidence="2">
    <location>
        <begin position="295"/>
        <end position="314"/>
    </location>
</feature>
<evidence type="ECO:0000256" key="2">
    <source>
        <dbReference type="SAM" id="Phobius"/>
    </source>
</evidence>
<keyword evidence="2" id="KW-0472">Membrane</keyword>
<organism evidence="3 4">
    <name type="scientific">Vibrio phage pTD1</name>
    <dbReference type="NCBI Taxonomy" id="1938577"/>
    <lineage>
        <taxon>Viruses</taxon>
        <taxon>Duplodnaviria</taxon>
        <taxon>Heunggongvirae</taxon>
        <taxon>Uroviricota</taxon>
        <taxon>Caudoviricetes</taxon>
        <taxon>Chimalliviridae</taxon>
        <taxon>Gorgonvirinae</taxon>
        <taxon>Tidunavirus</taxon>
        <taxon>Tidunavirus pTD1</taxon>
    </lineage>
</organism>
<sequence length="444" mass="50243">MINNKFLVPQFKVAGLEFMDFQSKDFFNEISAVLAPMVVDGQLQEVPAAAHRVIEKYCGFANLKFNLIDYGNLAIDTGYVSPGNILNSKGIEYYFPKGQTNLYRWFTQNQSNLLRGSIDYKTGKVGGAYAQIPFEIYINTDLKSFIPGDDLTDQTIAEMLACFLTHELGHAFSGLYAIHRYLMDSYAITSAIHWLSNQEYGQTQVMIYKDAIRLLDVEEKQVKDLQKIAESGDEEIIVASLTKLCKQRAQMNSQSLGVDEMNSEVLADVYAVRMGCDKHMIEALKRMEDAATQGIGLYILFTSIITAGWITLFIPAMPVFLGVFALVAALSSFSYFNLFMTSDIYDTPYRRMLNVFQEQIARIKQMKNLSSSDRRKMLVDLETSLKTLKEQKPFFEDTGVQRIMQWMTGYGTSNFDSLEHYTKIMLNNEMTLVNAKIQSLGSGA</sequence>
<keyword evidence="1" id="KW-0175">Coiled coil</keyword>
<dbReference type="EMBL" id="AP017972">
    <property type="protein sequence ID" value="BAW98310.1"/>
    <property type="molecule type" value="Genomic_DNA"/>
</dbReference>
<dbReference type="RefSeq" id="YP_009599388.1">
    <property type="nucleotide sequence ID" value="NC_041916.1"/>
</dbReference>
<keyword evidence="2" id="KW-0812">Transmembrane</keyword>
<dbReference type="Proteomes" id="UP000221243">
    <property type="component" value="Segment"/>
</dbReference>
<evidence type="ECO:0000313" key="4">
    <source>
        <dbReference type="Proteomes" id="UP000221243"/>
    </source>
</evidence>
<proteinExistence type="predicted"/>